<dbReference type="Proteomes" id="UP001396334">
    <property type="component" value="Unassembled WGS sequence"/>
</dbReference>
<protein>
    <recommendedName>
        <fullName evidence="5">CCHC-type domain-containing protein</fullName>
    </recommendedName>
</protein>
<name>A0ABR2T602_9ROSI</name>
<reference evidence="3 4" key="1">
    <citation type="journal article" date="2024" name="G3 (Bethesda)">
        <title>Genome assembly of Hibiscus sabdariffa L. provides insights into metabolisms of medicinal natural products.</title>
        <authorList>
            <person name="Kim T."/>
        </authorList>
    </citation>
    <scope>NUCLEOTIDE SEQUENCE [LARGE SCALE GENOMIC DNA]</scope>
    <source>
        <strain evidence="3">TK-2024</strain>
        <tissue evidence="3">Old leaves</tissue>
    </source>
</reference>
<evidence type="ECO:0008006" key="5">
    <source>
        <dbReference type="Google" id="ProtNLM"/>
    </source>
</evidence>
<proteinExistence type="predicted"/>
<evidence type="ECO:0000259" key="2">
    <source>
        <dbReference type="Pfam" id="PF14392"/>
    </source>
</evidence>
<organism evidence="3 4">
    <name type="scientific">Hibiscus sabdariffa</name>
    <name type="common">roselle</name>
    <dbReference type="NCBI Taxonomy" id="183260"/>
    <lineage>
        <taxon>Eukaryota</taxon>
        <taxon>Viridiplantae</taxon>
        <taxon>Streptophyta</taxon>
        <taxon>Embryophyta</taxon>
        <taxon>Tracheophyta</taxon>
        <taxon>Spermatophyta</taxon>
        <taxon>Magnoliopsida</taxon>
        <taxon>eudicotyledons</taxon>
        <taxon>Gunneridae</taxon>
        <taxon>Pentapetalae</taxon>
        <taxon>rosids</taxon>
        <taxon>malvids</taxon>
        <taxon>Malvales</taxon>
        <taxon>Malvaceae</taxon>
        <taxon>Malvoideae</taxon>
        <taxon>Hibiscus</taxon>
    </lineage>
</organism>
<dbReference type="PANTHER" id="PTHR31286:SF167">
    <property type="entry name" value="OS09G0268800 PROTEIN"/>
    <property type="match status" value="1"/>
</dbReference>
<dbReference type="InterPro" id="IPR025836">
    <property type="entry name" value="Zn_knuckle_CX2CX4HX4C"/>
</dbReference>
<keyword evidence="4" id="KW-1185">Reference proteome</keyword>
<gene>
    <name evidence="3" type="ORF">V6N11_056949</name>
</gene>
<dbReference type="InterPro" id="IPR040256">
    <property type="entry name" value="At4g02000-like"/>
</dbReference>
<feature type="domain" description="DUF4283" evidence="1">
    <location>
        <begin position="16"/>
        <end position="90"/>
    </location>
</feature>
<evidence type="ECO:0000259" key="1">
    <source>
        <dbReference type="Pfam" id="PF14111"/>
    </source>
</evidence>
<dbReference type="InterPro" id="IPR025558">
    <property type="entry name" value="DUF4283"/>
</dbReference>
<evidence type="ECO:0000313" key="4">
    <source>
        <dbReference type="Proteomes" id="UP001396334"/>
    </source>
</evidence>
<accession>A0ABR2T602</accession>
<feature type="domain" description="Zinc knuckle CX2CX4HX4C" evidence="2">
    <location>
        <begin position="153"/>
        <end position="201"/>
    </location>
</feature>
<evidence type="ECO:0000313" key="3">
    <source>
        <dbReference type="EMBL" id="KAK9032691.1"/>
    </source>
</evidence>
<dbReference type="Pfam" id="PF14111">
    <property type="entry name" value="DUF4283"/>
    <property type="match status" value="1"/>
</dbReference>
<comment type="caution">
    <text evidence="3">The sequence shown here is derived from an EMBL/GenBank/DDBJ whole genome shotgun (WGS) entry which is preliminary data.</text>
</comment>
<dbReference type="EMBL" id="JBBPBN010000009">
    <property type="protein sequence ID" value="KAK9032691.1"/>
    <property type="molecule type" value="Genomic_DNA"/>
</dbReference>
<dbReference type="Pfam" id="PF14392">
    <property type="entry name" value="zf-CCHC_4"/>
    <property type="match status" value="1"/>
</dbReference>
<sequence length="340" mass="37645">MLPQSNEEAEPDGDQETTLIGKILSTTLPDGDAFIRVFNSIWGTALLAIHMLQPHFFLFKFTNLASMAMIKRRGPWSFDGDMVAFTPFNSLLSLPELDFTSQLFWVRIYQLPLGLMNERMGILLGGRIGRLIAVDTRRVAGNLGEYFRLRIEIDISKPLRRCIMIGKRLDGSNKFCLLKYERLANFCFGCGLIGHTVSVCPSIPADSTGKYQYGPWLRAPSERHQAKQPLPRQGIIYIDSEVEPIQQPTTSRSKAIPRLPASTPLCTTEPTIADLLQTIGDGKAASRSIKRVHPGEATPSTSTAVKRLKITESTNIITSPSNTTAITVMAEAGDQPRLEP</sequence>
<dbReference type="PANTHER" id="PTHR31286">
    <property type="entry name" value="GLYCINE-RICH CELL WALL STRUCTURAL PROTEIN 1.8-LIKE"/>
    <property type="match status" value="1"/>
</dbReference>